<protein>
    <submittedName>
        <fullName evidence="3">Uncharacterized protein</fullName>
    </submittedName>
</protein>
<dbReference type="AlphaFoldDB" id="A0A2N8UJ78"/>
<dbReference type="EMBL" id="LT795068">
    <property type="protein sequence ID" value="SJX65004.1"/>
    <property type="molecule type" value="Genomic_DNA"/>
</dbReference>
<dbReference type="Proteomes" id="UP000239563">
    <property type="component" value="Chromosome XV"/>
</dbReference>
<feature type="region of interest" description="Disordered" evidence="1">
    <location>
        <begin position="737"/>
        <end position="756"/>
    </location>
</feature>
<feature type="transmembrane region" description="Helical" evidence="2">
    <location>
        <begin position="243"/>
        <end position="265"/>
    </location>
</feature>
<feature type="transmembrane region" description="Helical" evidence="2">
    <location>
        <begin position="583"/>
        <end position="612"/>
    </location>
</feature>
<name>A0A2N8UJ78_9BASI</name>
<feature type="transmembrane region" description="Helical" evidence="2">
    <location>
        <begin position="59"/>
        <end position="79"/>
    </location>
</feature>
<feature type="region of interest" description="Disordered" evidence="1">
    <location>
        <begin position="763"/>
        <end position="802"/>
    </location>
</feature>
<evidence type="ECO:0000256" key="1">
    <source>
        <dbReference type="SAM" id="MobiDB-lite"/>
    </source>
</evidence>
<feature type="compositionally biased region" description="Low complexity" evidence="1">
    <location>
        <begin position="766"/>
        <end position="796"/>
    </location>
</feature>
<reference evidence="3 4" key="1">
    <citation type="submission" date="2017-02" db="EMBL/GenBank/DDBJ databases">
        <authorList>
            <person name="Peterson S.W."/>
        </authorList>
    </citation>
    <scope>NUCLEOTIDE SEQUENCE [LARGE SCALE GENOMIC DNA]</scope>
    <source>
        <strain evidence="3 4">SRS1_H2-8</strain>
    </source>
</reference>
<feature type="region of interest" description="Disordered" evidence="1">
    <location>
        <begin position="133"/>
        <end position="152"/>
    </location>
</feature>
<organism evidence="3 4">
    <name type="scientific">Sporisorium reilianum f. sp. reilianum</name>
    <dbReference type="NCBI Taxonomy" id="72559"/>
    <lineage>
        <taxon>Eukaryota</taxon>
        <taxon>Fungi</taxon>
        <taxon>Dikarya</taxon>
        <taxon>Basidiomycota</taxon>
        <taxon>Ustilaginomycotina</taxon>
        <taxon>Ustilaginomycetes</taxon>
        <taxon>Ustilaginales</taxon>
        <taxon>Ustilaginaceae</taxon>
        <taxon>Sporisorium</taxon>
    </lineage>
</organism>
<evidence type="ECO:0000313" key="3">
    <source>
        <dbReference type="EMBL" id="SJX65004.1"/>
    </source>
</evidence>
<keyword evidence="2" id="KW-0472">Membrane</keyword>
<feature type="transmembrane region" description="Helical" evidence="2">
    <location>
        <begin position="206"/>
        <end position="231"/>
    </location>
</feature>
<feature type="transmembrane region" description="Helical" evidence="2">
    <location>
        <begin position="324"/>
        <end position="348"/>
    </location>
</feature>
<evidence type="ECO:0000313" key="4">
    <source>
        <dbReference type="Proteomes" id="UP000239563"/>
    </source>
</evidence>
<keyword evidence="2" id="KW-1133">Transmembrane helix</keyword>
<proteinExistence type="predicted"/>
<feature type="region of interest" description="Disordered" evidence="1">
    <location>
        <begin position="634"/>
        <end position="662"/>
    </location>
</feature>
<feature type="transmembrane region" description="Helical" evidence="2">
    <location>
        <begin position="161"/>
        <end position="186"/>
    </location>
</feature>
<keyword evidence="2" id="KW-0812">Transmembrane</keyword>
<sequence length="894" mass="96007">MSSALQPSAAPSIAGRMHANATDAAGFPLGANATVGEMLTLVDALALKVYPKGFWQLTWTMNALNLASFLLVTVALRAYRSRKNPVPFWLVRLEERPYRVRRRQAAALPSHLRDGSDRQQHWIARQWHTLRGRCRRSHSHSPNEKSVPSDAEPHDEMRMGFFITASCVNCHLLLTSAYVLLLAVKVLQTYTTRHGASPPPLLDPGILDVFMIFAIFSTAYFAAIGYIALLLPNVPPWLWNGSVVLLYVQVIVVGMTSLSLIAVSGSKLARHRSYMYLAARVLPSFGVQMGEAAGDVERAAQEVLGGTVRLAWDEAGRLRMWQQIAQGLVALGGFALAVIYLVILVLLARRVAKELVELRRSPRETLEVQGESSVAAAGAAWPQTAARYSSTAAAAQGTVTRRTSAILHAARLDLPLRMSYAIRTPPLTPAPSGPLPLPPIDALTSSSHTRSPRPGNRLSLPTTAELLRTHSAHLRPSTLPPLDTDSCAHLDSPTHSIADSTRLELGPRIRADSNPTPWDLVTLHEDLATSEGYTAVCRFLFNCIIDHVAVMLQCFFFGCHSVYQLMVYTNVYPHDAAAASSMVGVALMVASTLFTVLYVLNCVNLFAPFLLFPASQVRLASMLASLTLPDSGLHDTHGEGRGARKSASKQGGAEAGLRHHDSRASLVASASKVTSEAYTVSLAGHPYGSFGGVREGEGVYPPSLPGSPAAREQAGSVAALAAAVRRLRPSTADSEVAYGTPIAPAPPPHASAPLSMPPFRLRRQASAKSHSATTTAPSTAASAWRRPSDTDPTSTPTRPPQRGAQLVLDSLISSHALPIQGFYCQRGAADASAGLRLYTQPSAEGTPMSVFDEYARSSCGSARRATGAARCGCRRRGCDGRRLEAQKVEAETPV</sequence>
<evidence type="ECO:0000256" key="2">
    <source>
        <dbReference type="SAM" id="Phobius"/>
    </source>
</evidence>
<gene>
    <name evidence="3" type="ORF">SRS1_15831</name>
</gene>
<accession>A0A2N8UJ78</accession>